<accession>A0ABR1F3X4</accession>
<dbReference type="GeneID" id="90035993"/>
<sequence length="808" mass="90576">MDPSAFPFPVSGRVISALNLLPYELYSSSPDSPTPLAVRHRRGNSALYSALSCLDRSAWDSVLVAWTGEIVGYDDRVQAVLSSTSRTKHSSDPILNDFRLSPADEKTATELLESAAADSGSKIAPVFLYGGDQSRWRSYAEQVLWPLLHYILGEPSDGIEEKKSWLDYVKFNEAFADRIVEIYRPGDVIWVHDYHLLLLPQILRQRLPKAYIGSFLHAPFPSSEYFRYLTRRSELLEGMLGSNMVAFQSLSYARHFISSCSRLLGFESTATTVDAFGARVSVNVFPIGIDAARVERDMQTPAVLDNMHAIRELYPGKKIIVGRDRLDSVRGVMQKLQAFEIFCQMYPEKVENVVLIQITSPAYANSAKIERKVSELIAHINGTYGMLHFTPVQHYPQQIARDEYFALLRVADLALITSVRDGMNTTSLEFVVCQRDSHAPVILSEFTGTAGSLSDAITVNPWDSVGVAKAIYDALFVMSDDSKASLERKLYDHVTTHNVETWVAHYLTALMGVIESDSNSSTTPVLDSPRMYAACNAAQDCRVFMFDYDGTLTPIVRDPAAAVPHPRVLHMLETLAADPKNKVWIISGRDQTFLDRYLGARIPRLGLSAEHGCFMKPIGAKDWVNLTEKADMSWMKDVIEIFQYYTERTQGAFIERKRAAVTWHYRRADPEYGAFQARECLNHLENTVTQKYDVEVMRGKANLEVRPRFVNKGEIAKQLVREYTSASTTGSAPEFVLCMGDDSTDEDMFRALRKFEGLDQDKTFTVTVGPSNKRTTAAWHLLDPYEVAKAVGALVGITDIKEEMGSSL</sequence>
<name>A0ABR1F3X4_9ASCO</name>
<dbReference type="EMBL" id="JBBJBU010000008">
    <property type="protein sequence ID" value="KAK7204526.1"/>
    <property type="molecule type" value="Genomic_DNA"/>
</dbReference>
<dbReference type="CDD" id="cd03788">
    <property type="entry name" value="GT20_TPS"/>
    <property type="match status" value="1"/>
</dbReference>
<comment type="similarity">
    <text evidence="1">In the N-terminal section; belongs to the glycosyltransferase 20 family.</text>
</comment>
<evidence type="ECO:0000256" key="1">
    <source>
        <dbReference type="ARBA" id="ARBA00005409"/>
    </source>
</evidence>
<reference evidence="3 4" key="1">
    <citation type="submission" date="2024-03" db="EMBL/GenBank/DDBJ databases">
        <title>Genome-scale model development and genomic sequencing of the oleaginous clade Lipomyces.</title>
        <authorList>
            <consortium name="Lawrence Berkeley National Laboratory"/>
            <person name="Czajka J.J."/>
            <person name="Han Y."/>
            <person name="Kim J."/>
            <person name="Mondo S.J."/>
            <person name="Hofstad B.A."/>
            <person name="Robles A."/>
            <person name="Haridas S."/>
            <person name="Riley R."/>
            <person name="LaButti K."/>
            <person name="Pangilinan J."/>
            <person name="Andreopoulos W."/>
            <person name="Lipzen A."/>
            <person name="Yan J."/>
            <person name="Wang M."/>
            <person name="Ng V."/>
            <person name="Grigoriev I.V."/>
            <person name="Spatafora J.W."/>
            <person name="Magnuson J.K."/>
            <person name="Baker S.E."/>
            <person name="Pomraning K.R."/>
        </authorList>
    </citation>
    <scope>NUCLEOTIDE SEQUENCE [LARGE SCALE GENOMIC DNA]</scope>
    <source>
        <strain evidence="3 4">Phaff 52-87</strain>
    </source>
</reference>
<dbReference type="InterPro" id="IPR023214">
    <property type="entry name" value="HAD_sf"/>
</dbReference>
<dbReference type="InterPro" id="IPR006379">
    <property type="entry name" value="HAD-SF_hydro_IIB"/>
</dbReference>
<dbReference type="NCBIfam" id="TIGR00685">
    <property type="entry name" value="T6PP"/>
    <property type="match status" value="1"/>
</dbReference>
<evidence type="ECO:0000313" key="3">
    <source>
        <dbReference type="EMBL" id="KAK7204526.1"/>
    </source>
</evidence>
<comment type="similarity">
    <text evidence="2">In the C-terminal section; belongs to the trehalose phosphatase family.</text>
</comment>
<evidence type="ECO:0000313" key="4">
    <source>
        <dbReference type="Proteomes" id="UP001498771"/>
    </source>
</evidence>
<dbReference type="Gene3D" id="3.30.70.1020">
    <property type="entry name" value="Trehalose-6-phosphate phosphatase related protein, domain 2"/>
    <property type="match status" value="1"/>
</dbReference>
<gene>
    <name evidence="3" type="ORF">BZA70DRAFT_239760</name>
</gene>
<dbReference type="Pfam" id="PF02358">
    <property type="entry name" value="Trehalose_PPase"/>
    <property type="match status" value="1"/>
</dbReference>
<dbReference type="Gene3D" id="3.40.50.2000">
    <property type="entry name" value="Glycogen Phosphorylase B"/>
    <property type="match status" value="2"/>
</dbReference>
<comment type="caution">
    <text evidence="3">The sequence shown here is derived from an EMBL/GenBank/DDBJ whole genome shotgun (WGS) entry which is preliminary data.</text>
</comment>
<dbReference type="InterPro" id="IPR001830">
    <property type="entry name" value="Glyco_trans_20"/>
</dbReference>
<dbReference type="InterPro" id="IPR036412">
    <property type="entry name" value="HAD-like_sf"/>
</dbReference>
<dbReference type="SUPFAM" id="SSF56784">
    <property type="entry name" value="HAD-like"/>
    <property type="match status" value="1"/>
</dbReference>
<evidence type="ECO:0000256" key="2">
    <source>
        <dbReference type="ARBA" id="ARBA00006330"/>
    </source>
</evidence>
<dbReference type="InterPro" id="IPR003337">
    <property type="entry name" value="Trehalose_PPase"/>
</dbReference>
<keyword evidence="4" id="KW-1185">Reference proteome</keyword>
<organism evidence="3 4">
    <name type="scientific">Myxozyma melibiosi</name>
    <dbReference type="NCBI Taxonomy" id="54550"/>
    <lineage>
        <taxon>Eukaryota</taxon>
        <taxon>Fungi</taxon>
        <taxon>Dikarya</taxon>
        <taxon>Ascomycota</taxon>
        <taxon>Saccharomycotina</taxon>
        <taxon>Lipomycetes</taxon>
        <taxon>Lipomycetales</taxon>
        <taxon>Lipomycetaceae</taxon>
        <taxon>Myxozyma</taxon>
    </lineage>
</organism>
<dbReference type="RefSeq" id="XP_064767559.1">
    <property type="nucleotide sequence ID" value="XM_064910481.1"/>
</dbReference>
<proteinExistence type="inferred from homology"/>
<dbReference type="NCBIfam" id="TIGR01484">
    <property type="entry name" value="HAD-SF-IIB"/>
    <property type="match status" value="1"/>
</dbReference>
<dbReference type="PANTHER" id="PTHR10788">
    <property type="entry name" value="TREHALOSE-6-PHOSPHATE SYNTHASE"/>
    <property type="match status" value="1"/>
</dbReference>
<protein>
    <submittedName>
        <fullName evidence="3">Glycosyltransferase family 20-domain-containing protein</fullName>
    </submittedName>
</protein>
<dbReference type="CDD" id="cd01627">
    <property type="entry name" value="HAD_TPP"/>
    <property type="match status" value="1"/>
</dbReference>
<dbReference type="PANTHER" id="PTHR10788:SF123">
    <property type="entry name" value="TREHALOSE-PHOSPHATASE"/>
    <property type="match status" value="1"/>
</dbReference>
<dbReference type="Gene3D" id="3.40.50.1000">
    <property type="entry name" value="HAD superfamily/HAD-like"/>
    <property type="match status" value="1"/>
</dbReference>
<dbReference type="SUPFAM" id="SSF53756">
    <property type="entry name" value="UDP-Glycosyltransferase/glycogen phosphorylase"/>
    <property type="match status" value="1"/>
</dbReference>
<dbReference type="Pfam" id="PF00982">
    <property type="entry name" value="Glyco_transf_20"/>
    <property type="match status" value="1"/>
</dbReference>
<dbReference type="Proteomes" id="UP001498771">
    <property type="component" value="Unassembled WGS sequence"/>
</dbReference>